<feature type="domain" description="TonB-dependent receptor plug" evidence="19">
    <location>
        <begin position="72"/>
        <end position="186"/>
    </location>
</feature>
<evidence type="ECO:0000256" key="7">
    <source>
        <dbReference type="ARBA" id="ARBA00022729"/>
    </source>
</evidence>
<dbReference type="PATRIC" id="fig|1125630.4.peg.2089"/>
<evidence type="ECO:0000313" key="21">
    <source>
        <dbReference type="Proteomes" id="UP000007841"/>
    </source>
</evidence>
<evidence type="ECO:0000313" key="20">
    <source>
        <dbReference type="EMBL" id="AEW60842.1"/>
    </source>
</evidence>
<evidence type="ECO:0000256" key="12">
    <source>
        <dbReference type="ARBA" id="ARBA00023170"/>
    </source>
</evidence>
<dbReference type="FunFam" id="2.40.170.20:FF:000002">
    <property type="entry name" value="Colicin I TonB-dependent receptor"/>
    <property type="match status" value="1"/>
</dbReference>
<keyword evidence="5" id="KW-0410">Iron transport</keyword>
<evidence type="ECO:0000256" key="3">
    <source>
        <dbReference type="ARBA" id="ARBA00022448"/>
    </source>
</evidence>
<evidence type="ECO:0000256" key="17">
    <source>
        <dbReference type="SAM" id="MobiDB-lite"/>
    </source>
</evidence>
<dbReference type="NCBIfam" id="NF010051">
    <property type="entry name" value="PRK13528.1"/>
    <property type="match status" value="1"/>
</dbReference>
<dbReference type="InterPro" id="IPR000531">
    <property type="entry name" value="Beta-barrel_TonB"/>
</dbReference>
<name>A0A0H3GRL7_KLEPH</name>
<keyword evidence="3 14" id="KW-0813">Transport</keyword>
<evidence type="ECO:0000259" key="18">
    <source>
        <dbReference type="Pfam" id="PF00593"/>
    </source>
</evidence>
<evidence type="ECO:0000256" key="8">
    <source>
        <dbReference type="ARBA" id="ARBA00023004"/>
    </source>
</evidence>
<comment type="subcellular location">
    <subcellularLocation>
        <location evidence="1 14">Cell outer membrane</location>
        <topology evidence="1 14">Multi-pass membrane protein</topology>
    </subcellularLocation>
</comment>
<dbReference type="GeneID" id="11847162"/>
<keyword evidence="7" id="KW-0732">Signal</keyword>
<dbReference type="RefSeq" id="YP_005226444.1">
    <property type="nucleotide sequence ID" value="NC_016845.1"/>
</dbReference>
<dbReference type="PROSITE" id="PS52016">
    <property type="entry name" value="TONB_DEPENDENT_REC_3"/>
    <property type="match status" value="1"/>
</dbReference>
<dbReference type="AlphaFoldDB" id="A0A0H3GRL7"/>
<dbReference type="STRING" id="1125630.KPHS_21440"/>
<accession>A0A0H3GRL7</accession>
<feature type="domain" description="TonB-dependent receptor-like beta-barrel" evidence="18">
    <location>
        <begin position="278"/>
        <end position="718"/>
    </location>
</feature>
<keyword evidence="11 14" id="KW-0472">Membrane</keyword>
<evidence type="ECO:0000256" key="16">
    <source>
        <dbReference type="RuleBase" id="RU003357"/>
    </source>
</evidence>
<dbReference type="CDD" id="cd01347">
    <property type="entry name" value="ligand_gated_channel"/>
    <property type="match status" value="1"/>
</dbReference>
<dbReference type="Pfam" id="PF00593">
    <property type="entry name" value="TonB_dep_Rec_b-barrel"/>
    <property type="match status" value="1"/>
</dbReference>
<keyword evidence="10 16" id="KW-0798">TonB box</keyword>
<feature type="region of interest" description="Disordered" evidence="17">
    <location>
        <begin position="412"/>
        <end position="441"/>
    </location>
</feature>
<dbReference type="NCBIfam" id="NF010048">
    <property type="entry name" value="PRK13524.1"/>
    <property type="match status" value="1"/>
</dbReference>
<dbReference type="KEGG" id="kpm:KPHS_21440"/>
<evidence type="ECO:0000256" key="10">
    <source>
        <dbReference type="ARBA" id="ARBA00023077"/>
    </source>
</evidence>
<evidence type="ECO:0000256" key="11">
    <source>
        <dbReference type="ARBA" id="ARBA00023136"/>
    </source>
</evidence>
<keyword evidence="4 14" id="KW-1134">Transmembrane beta strand</keyword>
<dbReference type="PANTHER" id="PTHR30069:SF8">
    <property type="entry name" value="TONB-DEPENDENT SIDEROPHORE RECEPTOR PROTEIN"/>
    <property type="match status" value="1"/>
</dbReference>
<evidence type="ECO:0000256" key="1">
    <source>
        <dbReference type="ARBA" id="ARBA00004571"/>
    </source>
</evidence>
<dbReference type="NCBIfam" id="TIGR01783">
    <property type="entry name" value="TonB-siderophor"/>
    <property type="match status" value="1"/>
</dbReference>
<sequence length="748" mass="82585">MIIVIINILDLILHCFEKDIYMRSPQYSVPTTLALVISSLLAPNAFAEESEQDTETMIVRSTAEEALKQQPGVSIITAEDIAKQSPVNDLSDIIRKMPGVNLTGNSASGSRGNNRQIDIRGMGPENTLILIDGVPVTSRNAVRYSWRGERDTRGDSNWVPAEMVERIEVLRGPAAARYGSGAAGGVVNIITKRPTNTWHGSLSFFTNQPENNKEGTTNRANFNLSGPLAGEALTMRLYGNINKTEPDAWDINHAQNGSYAAGREGVRNKDINTLLSWKMTPQQILDFSYAYSRQGNIYAGDTQYSNGNLSPSGLVDSLYGHETNRLYRQSWGLTYNGLWDWGQSKAGVYYEKTNNTRLQEGSTGRVEGMINSEDYATSRLESWRTTSELNVPFFWLADQTLTLGMEWNHDQLDDPASMQATNSNGETIPGTSGDPTQRSTKNSATLTGIYLEDNIEAVPGTNLIPGIRFDYHNQFGSNWSPSLNLSQELGDMFTLKAGIARVFKAPNLYQSSKGYLLSTRGNGCPNTIAEGSCYLLGNPDLDPEISINKEIGIEFNLNGYAAGVTWFRNDYKNKIVSGTEVLGYTSSGNNILQWQNGGKAVVEGLEGNLLIPVLRDVLSWRTNATWMLKSESKETGNPLSVIPKYTVNTMLDWQVNDALSANVNWTLYGRQKPRQYAEIRNETGTLATTEVGAYSIVGIGTQYQLNRDIRLNAGISNLFDKQLYRENAGASTYNEPGRAYYAGVTLSF</sequence>
<dbReference type="SUPFAM" id="SSF56935">
    <property type="entry name" value="Porins"/>
    <property type="match status" value="1"/>
</dbReference>
<comment type="similarity">
    <text evidence="2 14 16">Belongs to the TonB-dependent receptor family.</text>
</comment>
<dbReference type="Gene3D" id="2.170.130.10">
    <property type="entry name" value="TonB-dependent receptor, plug domain"/>
    <property type="match status" value="1"/>
</dbReference>
<evidence type="ECO:0000256" key="5">
    <source>
        <dbReference type="ARBA" id="ARBA00022496"/>
    </source>
</evidence>
<dbReference type="PROSITE" id="PS01156">
    <property type="entry name" value="TONB_DEPENDENT_REC_2"/>
    <property type="match status" value="1"/>
</dbReference>
<dbReference type="HOGENOM" id="CLU_008287_18_2_6"/>
<feature type="short sequence motif" description="TonB C-terminal box" evidence="15">
    <location>
        <begin position="731"/>
        <end position="748"/>
    </location>
</feature>
<evidence type="ECO:0000256" key="14">
    <source>
        <dbReference type="PROSITE-ProRule" id="PRU01360"/>
    </source>
</evidence>
<feature type="compositionally biased region" description="Polar residues" evidence="17">
    <location>
        <begin position="418"/>
        <end position="441"/>
    </location>
</feature>
<dbReference type="InterPro" id="IPR037066">
    <property type="entry name" value="Plug_dom_sf"/>
</dbReference>
<dbReference type="GO" id="GO:0044718">
    <property type="term" value="P:siderophore transmembrane transport"/>
    <property type="evidence" value="ECO:0007669"/>
    <property type="project" value="TreeGrafter"/>
</dbReference>
<dbReference type="EMBL" id="CP003200">
    <property type="protein sequence ID" value="AEW60842.1"/>
    <property type="molecule type" value="Genomic_DNA"/>
</dbReference>
<dbReference type="Proteomes" id="UP000007841">
    <property type="component" value="Chromosome"/>
</dbReference>
<evidence type="ECO:0000256" key="15">
    <source>
        <dbReference type="PROSITE-ProRule" id="PRU10144"/>
    </source>
</evidence>
<evidence type="ECO:0000256" key="13">
    <source>
        <dbReference type="ARBA" id="ARBA00023237"/>
    </source>
</evidence>
<evidence type="ECO:0000256" key="4">
    <source>
        <dbReference type="ARBA" id="ARBA00022452"/>
    </source>
</evidence>
<dbReference type="InterPro" id="IPR039426">
    <property type="entry name" value="TonB-dep_rcpt-like"/>
</dbReference>
<dbReference type="InterPro" id="IPR010917">
    <property type="entry name" value="TonB_rcpt_CS"/>
</dbReference>
<dbReference type="Pfam" id="PF07715">
    <property type="entry name" value="Plug"/>
    <property type="match status" value="1"/>
</dbReference>
<protein>
    <submittedName>
        <fullName evidence="20">TonB dependent outer membrane siderophore receptor protein</fullName>
    </submittedName>
</protein>
<dbReference type="RefSeq" id="WP_004151916.1">
    <property type="nucleotide sequence ID" value="NC_016845.1"/>
</dbReference>
<keyword evidence="8" id="KW-0408">Iron</keyword>
<dbReference type="InterPro" id="IPR010105">
    <property type="entry name" value="TonB_sidphr_rcpt"/>
</dbReference>
<keyword evidence="9" id="KW-0406">Ion transport</keyword>
<keyword evidence="21" id="KW-1185">Reference proteome</keyword>
<evidence type="ECO:0000256" key="6">
    <source>
        <dbReference type="ARBA" id="ARBA00022692"/>
    </source>
</evidence>
<reference evidence="20 21" key="1">
    <citation type="journal article" date="2012" name="J. Bacteriol.">
        <title>Complete genome sequence of Klebsiella pneumoniae subsp. pneumoniae HS11286, a multidrug-resistant strain isolated from human sputum.</title>
        <authorList>
            <person name="Liu P."/>
            <person name="Li P."/>
            <person name="Jiang X."/>
            <person name="Bi D."/>
            <person name="Xie Y."/>
            <person name="Tai C."/>
            <person name="Deng Z."/>
            <person name="Rajakumar K."/>
            <person name="Ou H.Y."/>
        </authorList>
    </citation>
    <scope>NUCLEOTIDE SEQUENCE [LARGE SCALE GENOMIC DNA]</scope>
    <source>
        <strain evidence="20 21">HS11286</strain>
    </source>
</reference>
<gene>
    <name evidence="20" type="ordered locus">KPHS_21440</name>
</gene>
<keyword evidence="13 14" id="KW-0998">Cell outer membrane</keyword>
<evidence type="ECO:0000256" key="9">
    <source>
        <dbReference type="ARBA" id="ARBA00023065"/>
    </source>
</evidence>
<dbReference type="GO" id="GO:0042912">
    <property type="term" value="F:colicin transmembrane transporter activity"/>
    <property type="evidence" value="ECO:0007669"/>
    <property type="project" value="UniProtKB-ARBA"/>
</dbReference>
<dbReference type="GO" id="GO:0009279">
    <property type="term" value="C:cell outer membrane"/>
    <property type="evidence" value="ECO:0007669"/>
    <property type="project" value="UniProtKB-SubCell"/>
</dbReference>
<evidence type="ECO:0000256" key="2">
    <source>
        <dbReference type="ARBA" id="ARBA00009810"/>
    </source>
</evidence>
<keyword evidence="12 20" id="KW-0675">Receptor</keyword>
<dbReference type="InterPro" id="IPR012910">
    <property type="entry name" value="Plug_dom"/>
</dbReference>
<keyword evidence="6 14" id="KW-0812">Transmembrane</keyword>
<proteinExistence type="inferred from homology"/>
<dbReference type="Gene3D" id="2.40.170.20">
    <property type="entry name" value="TonB-dependent receptor, beta-barrel domain"/>
    <property type="match status" value="1"/>
</dbReference>
<evidence type="ECO:0000259" key="19">
    <source>
        <dbReference type="Pfam" id="PF07715"/>
    </source>
</evidence>
<dbReference type="GO" id="GO:0038023">
    <property type="term" value="F:signaling receptor activity"/>
    <property type="evidence" value="ECO:0007669"/>
    <property type="project" value="InterPro"/>
</dbReference>
<dbReference type="GO" id="GO:0015344">
    <property type="term" value="F:siderophore uptake transmembrane transporter activity"/>
    <property type="evidence" value="ECO:0007669"/>
    <property type="project" value="TreeGrafter"/>
</dbReference>
<dbReference type="InterPro" id="IPR036942">
    <property type="entry name" value="Beta-barrel_TonB_sf"/>
</dbReference>
<dbReference type="PANTHER" id="PTHR30069">
    <property type="entry name" value="TONB-DEPENDENT OUTER MEMBRANE RECEPTOR"/>
    <property type="match status" value="1"/>
</dbReference>
<dbReference type="InterPro" id="IPR058134">
    <property type="entry name" value="PirA/FepA/PfeA"/>
</dbReference>
<organism evidence="20 21">
    <name type="scientific">Klebsiella pneumoniae subsp. pneumoniae (strain HS11286)</name>
    <dbReference type="NCBI Taxonomy" id="1125630"/>
    <lineage>
        <taxon>Bacteria</taxon>
        <taxon>Pseudomonadati</taxon>
        <taxon>Pseudomonadota</taxon>
        <taxon>Gammaproteobacteria</taxon>
        <taxon>Enterobacterales</taxon>
        <taxon>Enterobacteriaceae</taxon>
        <taxon>Klebsiella/Raoultella group</taxon>
        <taxon>Klebsiella</taxon>
        <taxon>Klebsiella pneumoniae complex</taxon>
    </lineage>
</organism>